<evidence type="ECO:0000259" key="2">
    <source>
        <dbReference type="Pfam" id="PF10505"/>
    </source>
</evidence>
<accession>A0AAV7IE16</accession>
<organism evidence="3 4">
    <name type="scientific">Cotesia glomerata</name>
    <name type="common">Lepidopteran parasitic wasp</name>
    <name type="synonym">Apanteles glomeratus</name>
    <dbReference type="NCBI Taxonomy" id="32391"/>
    <lineage>
        <taxon>Eukaryota</taxon>
        <taxon>Metazoa</taxon>
        <taxon>Ecdysozoa</taxon>
        <taxon>Arthropoda</taxon>
        <taxon>Hexapoda</taxon>
        <taxon>Insecta</taxon>
        <taxon>Pterygota</taxon>
        <taxon>Neoptera</taxon>
        <taxon>Endopterygota</taxon>
        <taxon>Hymenoptera</taxon>
        <taxon>Apocrita</taxon>
        <taxon>Ichneumonoidea</taxon>
        <taxon>Braconidae</taxon>
        <taxon>Microgastrinae</taxon>
        <taxon>Cotesia</taxon>
    </lineage>
</organism>
<dbReference type="GO" id="GO:0008023">
    <property type="term" value="C:transcription elongation factor complex"/>
    <property type="evidence" value="ECO:0007669"/>
    <property type="project" value="InterPro"/>
</dbReference>
<dbReference type="EMBL" id="JAHXZJ010000747">
    <property type="protein sequence ID" value="KAH0558164.1"/>
    <property type="molecule type" value="Genomic_DNA"/>
</dbReference>
<dbReference type="AlphaFoldDB" id="A0AAV7IE16"/>
<dbReference type="GO" id="GO:0042795">
    <property type="term" value="P:snRNA transcription by RNA polymerase II"/>
    <property type="evidence" value="ECO:0007669"/>
    <property type="project" value="TreeGrafter"/>
</dbReference>
<name>A0AAV7IE16_COTGL</name>
<dbReference type="GO" id="GO:0042796">
    <property type="term" value="P:snRNA transcription by RNA polymerase III"/>
    <property type="evidence" value="ECO:0007669"/>
    <property type="project" value="TreeGrafter"/>
</dbReference>
<feature type="compositionally biased region" description="Basic residues" evidence="1">
    <location>
        <begin position="537"/>
        <end position="549"/>
    </location>
</feature>
<evidence type="ECO:0000313" key="3">
    <source>
        <dbReference type="EMBL" id="KAH0558164.1"/>
    </source>
</evidence>
<protein>
    <recommendedName>
        <fullName evidence="2">Little elongation complex subunit 2 C-terminal domain-containing protein</fullName>
    </recommendedName>
</protein>
<dbReference type="PANTHER" id="PTHR14633:SF3">
    <property type="entry name" value="LITTLE ELONGATION COMPLEX SUBUNIT 2"/>
    <property type="match status" value="1"/>
</dbReference>
<sequence>MAKQNVEKNLKRRKKEADDSVEQEIELPRGYVPGVPKKLDIRFPRSSSLTAEQQALGVKIYTSTNLSQMKPELEAYMDLRHLIDEEQKIYLDICKDNWNPDLIKLIREDLINKKWNKKLKSARKLHRHYLEAGNIPFTSEFKIKNNFVSTVIDVENLPLLLFPDPERRYVLDRYSKVIEARYFRDKNSQLFLGDLDSNFENLAKEHNVDLVITQSGLNCLAINIDPSYANNWILPVEVKEINNKNVVFVGKPLPPMVKNVLQKNSWVAKYILKSFFLVPDSPDANTQDNLLHSRPPNWRDPDTSVEDSDRVWCEQYQYNIYEIGSGGSPQNELMKSKIQKDYKLLVRTKIDGIEKSRNDEINRIKLAPKLENQLYLGAEAVTIEEGARQWISLAFTPDTTLLRVRMSAKTLEYIQRETRSTVSISNELNRLYSVKGEDAYPIIYNVADTMTKMSPGRYLLRHTPRNGAFANIYRETDQQSKGKNTIDLEVIFCQDEFETASNPPWPLIDNKALTPALICWKRLPAMFYPSKFPPKPQQKKNLRNRNAKK</sequence>
<dbReference type="GO" id="GO:0045945">
    <property type="term" value="P:positive regulation of transcription by RNA polymerase III"/>
    <property type="evidence" value="ECO:0007669"/>
    <property type="project" value="TreeGrafter"/>
</dbReference>
<dbReference type="PANTHER" id="PTHR14633">
    <property type="entry name" value="LITTLE ELONGATION COMPLEX SUBUNIT 2"/>
    <property type="match status" value="1"/>
</dbReference>
<dbReference type="Pfam" id="PF10505">
    <property type="entry name" value="NARG2_C"/>
    <property type="match status" value="1"/>
</dbReference>
<reference evidence="3 4" key="1">
    <citation type="journal article" date="2021" name="J. Hered.">
        <title>A chromosome-level genome assembly of the parasitoid wasp, Cotesia glomerata (Hymenoptera: Braconidae).</title>
        <authorList>
            <person name="Pinto B.J."/>
            <person name="Weis J.J."/>
            <person name="Gamble T."/>
            <person name="Ode P.J."/>
            <person name="Paul R."/>
            <person name="Zaspel J.M."/>
        </authorList>
    </citation>
    <scope>NUCLEOTIDE SEQUENCE [LARGE SCALE GENOMIC DNA]</scope>
    <source>
        <strain evidence="3">CgM1</strain>
    </source>
</reference>
<feature type="domain" description="Little elongation complex subunit 2 C-terminal" evidence="2">
    <location>
        <begin position="336"/>
        <end position="529"/>
    </location>
</feature>
<feature type="region of interest" description="Disordered" evidence="1">
    <location>
        <begin position="1"/>
        <end position="23"/>
    </location>
</feature>
<gene>
    <name evidence="3" type="ORF">KQX54_014705</name>
</gene>
<dbReference type="InterPro" id="IPR019535">
    <property type="entry name" value="ICE2_C"/>
</dbReference>
<evidence type="ECO:0000256" key="1">
    <source>
        <dbReference type="SAM" id="MobiDB-lite"/>
    </source>
</evidence>
<comment type="caution">
    <text evidence="3">The sequence shown here is derived from an EMBL/GenBank/DDBJ whole genome shotgun (WGS) entry which is preliminary data.</text>
</comment>
<proteinExistence type="predicted"/>
<keyword evidence="4" id="KW-1185">Reference proteome</keyword>
<evidence type="ECO:0000313" key="4">
    <source>
        <dbReference type="Proteomes" id="UP000826195"/>
    </source>
</evidence>
<dbReference type="Proteomes" id="UP000826195">
    <property type="component" value="Unassembled WGS sequence"/>
</dbReference>
<feature type="region of interest" description="Disordered" evidence="1">
    <location>
        <begin position="530"/>
        <end position="549"/>
    </location>
</feature>